<sequence>MPTLPEASIRPPDKTRFTKPPKKSTTPHPIWHPERPTMCCPVPAERSPALGRAAAVMSSCSASSQERRRANP</sequence>
<dbReference type="RefSeq" id="XP_062749860.1">
    <property type="nucleotide sequence ID" value="XM_062883125.1"/>
</dbReference>
<gene>
    <name evidence="2" type="ORF">QC762_0023660</name>
</gene>
<dbReference type="EMBL" id="JAFFHA010000001">
    <property type="protein sequence ID" value="KAK4660890.1"/>
    <property type="molecule type" value="Genomic_DNA"/>
</dbReference>
<dbReference type="Proteomes" id="UP001323405">
    <property type="component" value="Unassembled WGS sequence"/>
</dbReference>
<evidence type="ECO:0000313" key="3">
    <source>
        <dbReference type="Proteomes" id="UP001323405"/>
    </source>
</evidence>
<protein>
    <submittedName>
        <fullName evidence="2">Uncharacterized protein</fullName>
    </submittedName>
</protein>
<dbReference type="GeneID" id="87902660"/>
<feature type="region of interest" description="Disordered" evidence="1">
    <location>
        <begin position="1"/>
        <end position="36"/>
    </location>
</feature>
<organism evidence="2 3">
    <name type="scientific">Podospora pseudocomata</name>
    <dbReference type="NCBI Taxonomy" id="2093779"/>
    <lineage>
        <taxon>Eukaryota</taxon>
        <taxon>Fungi</taxon>
        <taxon>Dikarya</taxon>
        <taxon>Ascomycota</taxon>
        <taxon>Pezizomycotina</taxon>
        <taxon>Sordariomycetes</taxon>
        <taxon>Sordariomycetidae</taxon>
        <taxon>Sordariales</taxon>
        <taxon>Podosporaceae</taxon>
        <taxon>Podospora</taxon>
    </lineage>
</organism>
<comment type="caution">
    <text evidence="2">The sequence shown here is derived from an EMBL/GenBank/DDBJ whole genome shotgun (WGS) entry which is preliminary data.</text>
</comment>
<keyword evidence="3" id="KW-1185">Reference proteome</keyword>
<name>A0ABR0GYN5_9PEZI</name>
<evidence type="ECO:0000313" key="2">
    <source>
        <dbReference type="EMBL" id="KAK4660890.1"/>
    </source>
</evidence>
<proteinExistence type="predicted"/>
<accession>A0ABR0GYN5</accession>
<reference evidence="2 3" key="1">
    <citation type="journal article" date="2023" name="bioRxiv">
        <title>High-quality genome assemblies of four members of thePodospora anserinaspecies complex.</title>
        <authorList>
            <person name="Ament-Velasquez S.L."/>
            <person name="Vogan A.A."/>
            <person name="Wallerman O."/>
            <person name="Hartmann F."/>
            <person name="Gautier V."/>
            <person name="Silar P."/>
            <person name="Giraud T."/>
            <person name="Johannesson H."/>
        </authorList>
    </citation>
    <scope>NUCLEOTIDE SEQUENCE [LARGE SCALE GENOMIC DNA]</scope>
    <source>
        <strain evidence="2 3">CBS 415.72m</strain>
    </source>
</reference>
<evidence type="ECO:0000256" key="1">
    <source>
        <dbReference type="SAM" id="MobiDB-lite"/>
    </source>
</evidence>